<feature type="transmembrane region" description="Helical" evidence="7">
    <location>
        <begin position="401"/>
        <end position="421"/>
    </location>
</feature>
<dbReference type="SUPFAM" id="SSF103473">
    <property type="entry name" value="MFS general substrate transporter"/>
    <property type="match status" value="1"/>
</dbReference>
<dbReference type="Pfam" id="PF00083">
    <property type="entry name" value="Sugar_tr"/>
    <property type="match status" value="1"/>
</dbReference>
<dbReference type="InParanoid" id="I7M3H8"/>
<dbReference type="InterPro" id="IPR005828">
    <property type="entry name" value="MFS_sugar_transport-like"/>
</dbReference>
<feature type="region of interest" description="Disordered" evidence="6">
    <location>
        <begin position="1"/>
        <end position="24"/>
    </location>
</feature>
<feature type="transmembrane region" description="Helical" evidence="7">
    <location>
        <begin position="187"/>
        <end position="208"/>
    </location>
</feature>
<organism evidence="9 10">
    <name type="scientific">Tetrahymena thermophila (strain SB210)</name>
    <dbReference type="NCBI Taxonomy" id="312017"/>
    <lineage>
        <taxon>Eukaryota</taxon>
        <taxon>Sar</taxon>
        <taxon>Alveolata</taxon>
        <taxon>Ciliophora</taxon>
        <taxon>Intramacronucleata</taxon>
        <taxon>Oligohymenophorea</taxon>
        <taxon>Hymenostomatida</taxon>
        <taxon>Tetrahymenina</taxon>
        <taxon>Tetrahymenidae</taxon>
        <taxon>Tetrahymena</taxon>
    </lineage>
</organism>
<keyword evidence="4 7" id="KW-1133">Transmembrane helix</keyword>
<dbReference type="AlphaFoldDB" id="I7M3H8"/>
<dbReference type="InterPro" id="IPR005829">
    <property type="entry name" value="Sugar_transporter_CS"/>
</dbReference>
<evidence type="ECO:0000313" key="9">
    <source>
        <dbReference type="EMBL" id="EAS03176.2"/>
    </source>
</evidence>
<dbReference type="Proteomes" id="UP000009168">
    <property type="component" value="Unassembled WGS sequence"/>
</dbReference>
<feature type="transmembrane region" description="Helical" evidence="7">
    <location>
        <begin position="153"/>
        <end position="175"/>
    </location>
</feature>
<feature type="transmembrane region" description="Helical" evidence="7">
    <location>
        <begin position="342"/>
        <end position="364"/>
    </location>
</feature>
<evidence type="ECO:0000256" key="3">
    <source>
        <dbReference type="ARBA" id="ARBA00022692"/>
    </source>
</evidence>
<evidence type="ECO:0000256" key="4">
    <source>
        <dbReference type="ARBA" id="ARBA00022989"/>
    </source>
</evidence>
<dbReference type="GO" id="GO:0005351">
    <property type="term" value="F:carbohydrate:proton symporter activity"/>
    <property type="evidence" value="ECO:0007669"/>
    <property type="project" value="TreeGrafter"/>
</dbReference>
<dbReference type="PROSITE" id="PS00217">
    <property type="entry name" value="SUGAR_TRANSPORT_2"/>
    <property type="match status" value="1"/>
</dbReference>
<evidence type="ECO:0000313" key="10">
    <source>
        <dbReference type="Proteomes" id="UP000009168"/>
    </source>
</evidence>
<dbReference type="eggNOG" id="KOG0254">
    <property type="taxonomic scope" value="Eukaryota"/>
</dbReference>
<feature type="transmembrane region" description="Helical" evidence="7">
    <location>
        <begin position="459"/>
        <end position="478"/>
    </location>
</feature>
<dbReference type="GO" id="GO:0016020">
    <property type="term" value="C:membrane"/>
    <property type="evidence" value="ECO:0007669"/>
    <property type="project" value="UniProtKB-SubCell"/>
</dbReference>
<evidence type="ECO:0000259" key="8">
    <source>
        <dbReference type="PROSITE" id="PS50850"/>
    </source>
</evidence>
<feature type="transmembrane region" description="Helical" evidence="7">
    <location>
        <begin position="96"/>
        <end position="117"/>
    </location>
</feature>
<sequence length="519" mass="58179">MVKSEENQGRDCATATQVQEETNKLQKNEYESAISQAKTYSSEDQNEGVSKNSWLFALKIMHGAFTCFTIAYNMGVFNTLFDHVGYIYSWNEDEKLLNYSLLNSIPQAFAAFVSLFAGRLSAKFGRRKMLIFTFYLAILGNGITLIADTFALQFGRAIIGICFGFWCSIGPLYSIELACKKFKGASGITYSLFFGFGILLSFLLGYGLPSKPEDSATNGYWRLMLGLPIAFSVLSNALFHLVFTDETANYIYLEEKNPEKCKKALERIFVKKIAEEEFNDVVEFSKQGSTNSVGYKQLFGKQYIGRAIFIMLFTIAFNYVGCNAINIYSFQIIKNSEGADTAQLFTTLMPIGDLIGPIFAYLTIEKIGRKNLYINGLLGCTLVLLVFCITGWADFKPLQKYMILLYKLVFASSVAPVHWVYPGEILPAVGMGFFAFCYWASSLSTVEFLPYMIDSKGAESTIIVFVAVSAVLIVYLVFAMKETTGKGRELIEKMFYQGDEQVKIPNQTENTNQNQPIEA</sequence>
<feature type="transmembrane region" description="Helical" evidence="7">
    <location>
        <begin position="220"/>
        <end position="243"/>
    </location>
</feature>
<dbReference type="HOGENOM" id="CLU_525323_0_0_1"/>
<gene>
    <name evidence="9" type="ORF">TTHERM_00535120</name>
</gene>
<dbReference type="GeneID" id="7842702"/>
<dbReference type="PANTHER" id="PTHR48022:SF2">
    <property type="entry name" value="PLASTIDIC GLUCOSE TRANSPORTER 4"/>
    <property type="match status" value="1"/>
</dbReference>
<feature type="transmembrane region" description="Helical" evidence="7">
    <location>
        <begin position="376"/>
        <end position="395"/>
    </location>
</feature>
<dbReference type="InterPro" id="IPR036259">
    <property type="entry name" value="MFS_trans_sf"/>
</dbReference>
<dbReference type="STRING" id="312017.I7M3H8"/>
<dbReference type="Gene3D" id="1.20.1250.20">
    <property type="entry name" value="MFS general substrate transporter like domains"/>
    <property type="match status" value="1"/>
</dbReference>
<keyword evidence="10" id="KW-1185">Reference proteome</keyword>
<protein>
    <submittedName>
        <fullName evidence="9">MFS transporter</fullName>
    </submittedName>
</protein>
<dbReference type="InterPro" id="IPR050360">
    <property type="entry name" value="MFS_Sugar_Transporters"/>
</dbReference>
<evidence type="ECO:0000256" key="5">
    <source>
        <dbReference type="ARBA" id="ARBA00023136"/>
    </source>
</evidence>
<feature type="transmembrane region" description="Helical" evidence="7">
    <location>
        <begin position="54"/>
        <end position="76"/>
    </location>
</feature>
<dbReference type="EMBL" id="GG662495">
    <property type="protein sequence ID" value="EAS03176.2"/>
    <property type="molecule type" value="Genomic_DNA"/>
</dbReference>
<keyword evidence="3 7" id="KW-0812">Transmembrane</keyword>
<reference evidence="10" key="1">
    <citation type="journal article" date="2006" name="PLoS Biol.">
        <title>Macronuclear genome sequence of the ciliate Tetrahymena thermophila, a model eukaryote.</title>
        <authorList>
            <person name="Eisen J.A."/>
            <person name="Coyne R.S."/>
            <person name="Wu M."/>
            <person name="Wu D."/>
            <person name="Thiagarajan M."/>
            <person name="Wortman J.R."/>
            <person name="Badger J.H."/>
            <person name="Ren Q."/>
            <person name="Amedeo P."/>
            <person name="Jones K.M."/>
            <person name="Tallon L.J."/>
            <person name="Delcher A.L."/>
            <person name="Salzberg S.L."/>
            <person name="Silva J.C."/>
            <person name="Haas B.J."/>
            <person name="Majoros W.H."/>
            <person name="Farzad M."/>
            <person name="Carlton J.M."/>
            <person name="Smith R.K. Jr."/>
            <person name="Garg J."/>
            <person name="Pearlman R.E."/>
            <person name="Karrer K.M."/>
            <person name="Sun L."/>
            <person name="Manning G."/>
            <person name="Elde N.C."/>
            <person name="Turkewitz A.P."/>
            <person name="Asai D.J."/>
            <person name="Wilkes D.E."/>
            <person name="Wang Y."/>
            <person name="Cai H."/>
            <person name="Collins K."/>
            <person name="Stewart B.A."/>
            <person name="Lee S.R."/>
            <person name="Wilamowska K."/>
            <person name="Weinberg Z."/>
            <person name="Ruzzo W.L."/>
            <person name="Wloga D."/>
            <person name="Gaertig J."/>
            <person name="Frankel J."/>
            <person name="Tsao C.-C."/>
            <person name="Gorovsky M.A."/>
            <person name="Keeling P.J."/>
            <person name="Waller R.F."/>
            <person name="Patron N.J."/>
            <person name="Cherry J.M."/>
            <person name="Stover N.A."/>
            <person name="Krieger C.J."/>
            <person name="del Toro C."/>
            <person name="Ryder H.F."/>
            <person name="Williamson S.C."/>
            <person name="Barbeau R.A."/>
            <person name="Hamilton E.P."/>
            <person name="Orias E."/>
        </authorList>
    </citation>
    <scope>NUCLEOTIDE SEQUENCE [LARGE SCALE GENOMIC DNA]</scope>
    <source>
        <strain evidence="10">SB210</strain>
    </source>
</reference>
<comment type="similarity">
    <text evidence="2">Belongs to the major facilitator superfamily. Sugar transporter (TC 2.A.1.1) family.</text>
</comment>
<feature type="transmembrane region" description="Helical" evidence="7">
    <location>
        <begin position="433"/>
        <end position="453"/>
    </location>
</feature>
<dbReference type="KEGG" id="tet:TTHERM_00535120"/>
<evidence type="ECO:0000256" key="1">
    <source>
        <dbReference type="ARBA" id="ARBA00004141"/>
    </source>
</evidence>
<dbReference type="PROSITE" id="PS50850">
    <property type="entry name" value="MFS"/>
    <property type="match status" value="1"/>
</dbReference>
<evidence type="ECO:0000256" key="2">
    <source>
        <dbReference type="ARBA" id="ARBA00010992"/>
    </source>
</evidence>
<keyword evidence="5 7" id="KW-0472">Membrane</keyword>
<dbReference type="RefSeq" id="XP_001023421.2">
    <property type="nucleotide sequence ID" value="XM_001023421.2"/>
</dbReference>
<dbReference type="OMA" id="FAYLTIE"/>
<accession>I7M3H8</accession>
<dbReference type="InterPro" id="IPR020846">
    <property type="entry name" value="MFS_dom"/>
</dbReference>
<evidence type="ECO:0000256" key="6">
    <source>
        <dbReference type="SAM" id="MobiDB-lite"/>
    </source>
</evidence>
<name>I7M3H8_TETTS</name>
<feature type="transmembrane region" description="Helical" evidence="7">
    <location>
        <begin position="129"/>
        <end position="147"/>
    </location>
</feature>
<dbReference type="PANTHER" id="PTHR48022">
    <property type="entry name" value="PLASTIDIC GLUCOSE TRANSPORTER 4"/>
    <property type="match status" value="1"/>
</dbReference>
<comment type="subcellular location">
    <subcellularLocation>
        <location evidence="1">Membrane</location>
        <topology evidence="1">Multi-pass membrane protein</topology>
    </subcellularLocation>
</comment>
<evidence type="ECO:0000256" key="7">
    <source>
        <dbReference type="SAM" id="Phobius"/>
    </source>
</evidence>
<dbReference type="OrthoDB" id="6133115at2759"/>
<proteinExistence type="inferred from homology"/>
<feature type="transmembrane region" description="Helical" evidence="7">
    <location>
        <begin position="307"/>
        <end position="330"/>
    </location>
</feature>
<feature type="domain" description="Major facilitator superfamily (MFS) profile" evidence="8">
    <location>
        <begin position="59"/>
        <end position="484"/>
    </location>
</feature>